<dbReference type="InterPro" id="IPR027417">
    <property type="entry name" value="P-loop_NTPase"/>
</dbReference>
<dbReference type="GO" id="GO:0016887">
    <property type="term" value="F:ATP hydrolysis activity"/>
    <property type="evidence" value="ECO:0007669"/>
    <property type="project" value="InterPro"/>
</dbReference>
<dbReference type="InterPro" id="IPR003439">
    <property type="entry name" value="ABC_transporter-like_ATP-bd"/>
</dbReference>
<proteinExistence type="predicted"/>
<keyword evidence="5" id="KW-1185">Reference proteome</keyword>
<evidence type="ECO:0000259" key="3">
    <source>
        <dbReference type="PROSITE" id="PS50893"/>
    </source>
</evidence>
<evidence type="ECO:0000313" key="4">
    <source>
        <dbReference type="EMBL" id="GIO26479.1"/>
    </source>
</evidence>
<dbReference type="EMBL" id="BORP01000001">
    <property type="protein sequence ID" value="GIO26479.1"/>
    <property type="molecule type" value="Genomic_DNA"/>
</dbReference>
<dbReference type="Proteomes" id="UP000676917">
    <property type="component" value="Unassembled WGS sequence"/>
</dbReference>
<dbReference type="PROSITE" id="PS00211">
    <property type="entry name" value="ABC_TRANSPORTER_1"/>
    <property type="match status" value="1"/>
</dbReference>
<evidence type="ECO:0000256" key="2">
    <source>
        <dbReference type="ARBA" id="ARBA00022840"/>
    </source>
</evidence>
<dbReference type="GO" id="GO:0005524">
    <property type="term" value="F:ATP binding"/>
    <property type="evidence" value="ECO:0007669"/>
    <property type="project" value="UniProtKB-KW"/>
</dbReference>
<name>A0A919X669_9BACI</name>
<keyword evidence="2 4" id="KW-0067">ATP-binding</keyword>
<dbReference type="SMART" id="SM00382">
    <property type="entry name" value="AAA"/>
    <property type="match status" value="1"/>
</dbReference>
<dbReference type="SUPFAM" id="SSF52540">
    <property type="entry name" value="P-loop containing nucleoside triphosphate hydrolases"/>
    <property type="match status" value="1"/>
</dbReference>
<gene>
    <name evidence="4" type="primary">sagG</name>
    <name evidence="4" type="ORF">J43TS3_10900</name>
</gene>
<dbReference type="InterPro" id="IPR003593">
    <property type="entry name" value="AAA+_ATPase"/>
</dbReference>
<dbReference type="Gene3D" id="3.40.50.300">
    <property type="entry name" value="P-loop containing nucleotide triphosphate hydrolases"/>
    <property type="match status" value="1"/>
</dbReference>
<evidence type="ECO:0000256" key="1">
    <source>
        <dbReference type="ARBA" id="ARBA00022741"/>
    </source>
</evidence>
<accession>A0A919X669</accession>
<dbReference type="PANTHER" id="PTHR43582">
    <property type="entry name" value="LINEARMYCIN RESISTANCE ATP-BINDING PROTEIN LNRL"/>
    <property type="match status" value="1"/>
</dbReference>
<dbReference type="PANTHER" id="PTHR43582:SF2">
    <property type="entry name" value="LINEARMYCIN RESISTANCE ATP-BINDING PROTEIN LNRL"/>
    <property type="match status" value="1"/>
</dbReference>
<dbReference type="AlphaFoldDB" id="A0A919X669"/>
<dbReference type="PROSITE" id="PS50893">
    <property type="entry name" value="ABC_TRANSPORTER_2"/>
    <property type="match status" value="1"/>
</dbReference>
<protein>
    <submittedName>
        <fullName evidence="4">ABC transporter ATP-binding protein</fullName>
    </submittedName>
</protein>
<sequence length="314" mass="35097">MLVIHDVTKYYRNKLVLEHISLDIPSGSCIGLVGPNGAGKSTLLKILASIIQDYQGKVQLNNTKSTFQKKVLGYVPQEICLEQSISAYSNLCFFGKLYGLSGRQLKKRATEVLEEIGLSSHAKNKVLHFSGGMKRRLNIGCALMHQPKLIIMDEPTVGIDPQSRRHIFEMIRHLQETGCTIIYATHYMEEVEQLCNKVAFLDCGKIVEQGDISTLIQKYTTPSVFVKAKNLQVTALDKLGQISAYRQGFLIKTEMPIAVMKQILLMYQANTSELERLELVKPRLEDVFFTLTGSELREGVHSSSKESSKIGGVS</sequence>
<reference evidence="4" key="1">
    <citation type="submission" date="2021-03" db="EMBL/GenBank/DDBJ databases">
        <title>Antimicrobial resistance genes in bacteria isolated from Japanese honey, and their potential for conferring macrolide and lincosamide resistance in the American foulbrood pathogen Paenibacillus larvae.</title>
        <authorList>
            <person name="Okamoto M."/>
            <person name="Kumagai M."/>
            <person name="Kanamori H."/>
            <person name="Takamatsu D."/>
        </authorList>
    </citation>
    <scope>NUCLEOTIDE SEQUENCE</scope>
    <source>
        <strain evidence="4">J43TS3</strain>
    </source>
</reference>
<feature type="domain" description="ABC transporter" evidence="3">
    <location>
        <begin position="2"/>
        <end position="228"/>
    </location>
</feature>
<evidence type="ECO:0000313" key="5">
    <source>
        <dbReference type="Proteomes" id="UP000676917"/>
    </source>
</evidence>
<dbReference type="Pfam" id="PF00005">
    <property type="entry name" value="ABC_tran"/>
    <property type="match status" value="1"/>
</dbReference>
<keyword evidence="1" id="KW-0547">Nucleotide-binding</keyword>
<comment type="caution">
    <text evidence="4">The sequence shown here is derived from an EMBL/GenBank/DDBJ whole genome shotgun (WGS) entry which is preliminary data.</text>
</comment>
<dbReference type="InterPro" id="IPR017871">
    <property type="entry name" value="ABC_transporter-like_CS"/>
</dbReference>
<dbReference type="CDD" id="cd03230">
    <property type="entry name" value="ABC_DR_subfamily_A"/>
    <property type="match status" value="1"/>
</dbReference>
<organism evidence="4 5">
    <name type="scientific">Ornithinibacillus bavariensis</name>
    <dbReference type="NCBI Taxonomy" id="545502"/>
    <lineage>
        <taxon>Bacteria</taxon>
        <taxon>Bacillati</taxon>
        <taxon>Bacillota</taxon>
        <taxon>Bacilli</taxon>
        <taxon>Bacillales</taxon>
        <taxon>Bacillaceae</taxon>
        <taxon>Ornithinibacillus</taxon>
    </lineage>
</organism>